<comment type="subcellular location">
    <subcellularLocation>
        <location evidence="1">Membrane</location>
        <topology evidence="1">Multi-pass membrane protein</topology>
    </subcellularLocation>
</comment>
<dbReference type="InterPro" id="IPR018108">
    <property type="entry name" value="MCP_transmembrane"/>
</dbReference>
<evidence type="ECO:0000256" key="6">
    <source>
        <dbReference type="RuleBase" id="RU000488"/>
    </source>
</evidence>
<evidence type="ECO:0000313" key="7">
    <source>
        <dbReference type="EMBL" id="JAH69521.1"/>
    </source>
</evidence>
<dbReference type="SUPFAM" id="SSF103506">
    <property type="entry name" value="Mitochondrial carrier"/>
    <property type="match status" value="1"/>
</dbReference>
<reference evidence="7" key="2">
    <citation type="journal article" date="2015" name="Fish Shellfish Immunol.">
        <title>Early steps in the European eel (Anguilla anguilla)-Vibrio vulnificus interaction in the gills: Role of the RtxA13 toxin.</title>
        <authorList>
            <person name="Callol A."/>
            <person name="Pajuelo D."/>
            <person name="Ebbesson L."/>
            <person name="Teles M."/>
            <person name="MacKenzie S."/>
            <person name="Amaro C."/>
        </authorList>
    </citation>
    <scope>NUCLEOTIDE SEQUENCE</scope>
</reference>
<dbReference type="Pfam" id="PF00153">
    <property type="entry name" value="Mito_carr"/>
    <property type="match status" value="1"/>
</dbReference>
<dbReference type="GO" id="GO:0016020">
    <property type="term" value="C:membrane"/>
    <property type="evidence" value="ECO:0007669"/>
    <property type="project" value="UniProtKB-SubCell"/>
</dbReference>
<evidence type="ECO:0000256" key="2">
    <source>
        <dbReference type="ARBA" id="ARBA00006375"/>
    </source>
</evidence>
<accession>A0A0E9UUU3</accession>
<organism evidence="7">
    <name type="scientific">Anguilla anguilla</name>
    <name type="common">European freshwater eel</name>
    <name type="synonym">Muraena anguilla</name>
    <dbReference type="NCBI Taxonomy" id="7936"/>
    <lineage>
        <taxon>Eukaryota</taxon>
        <taxon>Metazoa</taxon>
        <taxon>Chordata</taxon>
        <taxon>Craniata</taxon>
        <taxon>Vertebrata</taxon>
        <taxon>Euteleostomi</taxon>
        <taxon>Actinopterygii</taxon>
        <taxon>Neopterygii</taxon>
        <taxon>Teleostei</taxon>
        <taxon>Anguilliformes</taxon>
        <taxon>Anguillidae</taxon>
        <taxon>Anguilla</taxon>
    </lineage>
</organism>
<protein>
    <submittedName>
        <fullName evidence="7">Uncharacterized protein</fullName>
    </submittedName>
</protein>
<keyword evidence="4 5" id="KW-0472">Membrane</keyword>
<dbReference type="EMBL" id="GBXM01039056">
    <property type="protein sequence ID" value="JAH69521.1"/>
    <property type="molecule type" value="Transcribed_RNA"/>
</dbReference>
<feature type="repeat" description="Solcar" evidence="5">
    <location>
        <begin position="1"/>
        <end position="41"/>
    </location>
</feature>
<proteinExistence type="inferred from homology"/>
<reference evidence="7" key="1">
    <citation type="submission" date="2014-11" db="EMBL/GenBank/DDBJ databases">
        <authorList>
            <person name="Amaro Gonzalez C."/>
        </authorList>
    </citation>
    <scope>NUCLEOTIDE SEQUENCE</scope>
</reference>
<evidence type="ECO:0000256" key="4">
    <source>
        <dbReference type="ARBA" id="ARBA00023136"/>
    </source>
</evidence>
<evidence type="ECO:0000256" key="1">
    <source>
        <dbReference type="ARBA" id="ARBA00004141"/>
    </source>
</evidence>
<dbReference type="InterPro" id="IPR023395">
    <property type="entry name" value="MCP_dom_sf"/>
</dbReference>
<keyword evidence="3 5" id="KW-0812">Transmembrane</keyword>
<name>A0A0E9UUU3_ANGAN</name>
<keyword evidence="6" id="KW-0813">Transport</keyword>
<dbReference type="PROSITE" id="PS50920">
    <property type="entry name" value="SOLCAR"/>
    <property type="match status" value="1"/>
</dbReference>
<dbReference type="AlphaFoldDB" id="A0A0E9UUU3"/>
<comment type="similarity">
    <text evidence="2 6">Belongs to the mitochondrial carrier (TC 2.A.29) family.</text>
</comment>
<dbReference type="Gene3D" id="1.50.40.10">
    <property type="entry name" value="Mitochondrial carrier domain"/>
    <property type="match status" value="1"/>
</dbReference>
<evidence type="ECO:0000256" key="5">
    <source>
        <dbReference type="PROSITE-ProRule" id="PRU00282"/>
    </source>
</evidence>
<sequence>MRSVLRNEGPLGFFQGLTTTIAREVPGYFCFFGAYELSRSAFAEYMGKSKDDIGN</sequence>
<evidence type="ECO:0000256" key="3">
    <source>
        <dbReference type="ARBA" id="ARBA00022692"/>
    </source>
</evidence>